<reference evidence="2" key="1">
    <citation type="submission" date="2019-10" db="EMBL/GenBank/DDBJ databases">
        <title>The sequence and de novo assembly of the wild yak genome.</title>
        <authorList>
            <person name="Liu Y."/>
        </authorList>
    </citation>
    <scope>NUCLEOTIDE SEQUENCE [LARGE SCALE GENOMIC DNA]</scope>
    <source>
        <tissue evidence="2">Blood</tissue>
    </source>
</reference>
<organism evidence="2 3">
    <name type="scientific">Bos mutus</name>
    <name type="common">wild yak</name>
    <dbReference type="NCBI Taxonomy" id="72004"/>
    <lineage>
        <taxon>Eukaryota</taxon>
        <taxon>Metazoa</taxon>
        <taxon>Chordata</taxon>
        <taxon>Craniata</taxon>
        <taxon>Vertebrata</taxon>
        <taxon>Euteleostomi</taxon>
        <taxon>Mammalia</taxon>
        <taxon>Eutheria</taxon>
        <taxon>Laurasiatheria</taxon>
        <taxon>Artiodactyla</taxon>
        <taxon>Ruminantia</taxon>
        <taxon>Pecora</taxon>
        <taxon>Bovidae</taxon>
        <taxon>Bovinae</taxon>
        <taxon>Bos</taxon>
    </lineage>
</organism>
<gene>
    <name evidence="2" type="ORF">E5288_WYG008694</name>
</gene>
<dbReference type="Proteomes" id="UP000322234">
    <property type="component" value="Unassembled WGS sequence"/>
</dbReference>
<proteinExistence type="predicted"/>
<comment type="caution">
    <text evidence="2">The sequence shown here is derived from an EMBL/GenBank/DDBJ whole genome shotgun (WGS) entry which is preliminary data.</text>
</comment>
<name>A0A6B0RZA5_9CETA</name>
<dbReference type="EMBL" id="VBQZ03000116">
    <property type="protein sequence ID" value="MXQ94571.1"/>
    <property type="molecule type" value="Genomic_DNA"/>
</dbReference>
<evidence type="ECO:0000256" key="1">
    <source>
        <dbReference type="SAM" id="MobiDB-lite"/>
    </source>
</evidence>
<dbReference type="AlphaFoldDB" id="A0A6B0RZA5"/>
<accession>A0A6B0RZA5</accession>
<protein>
    <submittedName>
        <fullName evidence="2">Uncharacterized protein</fullName>
    </submittedName>
</protein>
<evidence type="ECO:0000313" key="3">
    <source>
        <dbReference type="Proteomes" id="UP000322234"/>
    </source>
</evidence>
<keyword evidence="3" id="KW-1185">Reference proteome</keyword>
<evidence type="ECO:0000313" key="2">
    <source>
        <dbReference type="EMBL" id="MXQ94571.1"/>
    </source>
</evidence>
<sequence length="257" mass="28690">MEEGDTDMATGNHGKGTMKNTKLKFASNSEANHQHALRDETLKYFPDHRFNGSYLLQRLKASVLTSPHRVGKIEHMAIVKDKTLSVIRTKGMAKANEGRDRTTQTSTEHPAPSAQTLVMFVATGVTEREPEALSMGQIPPNPLVNQAESNPVRAELLAFERPPTVGRQMTSQWDASAAVNPMRKLQVRISSSLQERDHFLVMQIWGKGKDCKGLGNLPRKEWRGRVCEQLTYTATVKTSEAEPKPQIQFCFSANYLA</sequence>
<feature type="region of interest" description="Disordered" evidence="1">
    <location>
        <begin position="91"/>
        <end position="111"/>
    </location>
</feature>